<reference evidence="6 7" key="1">
    <citation type="submission" date="2020-12" db="EMBL/GenBank/DDBJ databases">
        <title>FDA dAtabase for Regulatory Grade micrObial Sequences (FDA-ARGOS): Supporting development and validation of Infectious Disease Dx tests.</title>
        <authorList>
            <person name="Nelson B."/>
            <person name="Plummer A."/>
            <person name="Tallon L."/>
            <person name="Sadzewicz L."/>
            <person name="Zhao X."/>
            <person name="Boylan J."/>
            <person name="Ott S."/>
            <person name="Bowen H."/>
            <person name="Vavikolanu K."/>
            <person name="Mehta A."/>
            <person name="Aluvathingal J."/>
            <person name="Nadendla S."/>
            <person name="Myers T."/>
            <person name="Yan Y."/>
            <person name="Sichtig H."/>
        </authorList>
    </citation>
    <scope>NUCLEOTIDE SEQUENCE [LARGE SCALE GENOMIC DNA]</scope>
    <source>
        <strain evidence="6 7">FDAARGOS_899</strain>
    </source>
</reference>
<feature type="domain" description="HTH lysR-type" evidence="5">
    <location>
        <begin position="43"/>
        <end position="93"/>
    </location>
</feature>
<gene>
    <name evidence="6" type="ORF">I6G56_23665</name>
</gene>
<dbReference type="InterPro" id="IPR005119">
    <property type="entry name" value="LysR_subst-bd"/>
</dbReference>
<name>A0A7T2U852_9BURK</name>
<accession>A0A7T2U852</accession>
<dbReference type="Pfam" id="PF00126">
    <property type="entry name" value="HTH_1"/>
    <property type="match status" value="1"/>
</dbReference>
<dbReference type="GO" id="GO:0003700">
    <property type="term" value="F:DNA-binding transcription factor activity"/>
    <property type="evidence" value="ECO:0007669"/>
    <property type="project" value="InterPro"/>
</dbReference>
<dbReference type="GO" id="GO:0003677">
    <property type="term" value="F:DNA binding"/>
    <property type="evidence" value="ECO:0007669"/>
    <property type="project" value="UniProtKB-KW"/>
</dbReference>
<dbReference type="AlphaFoldDB" id="A0A7T2U852"/>
<evidence type="ECO:0000256" key="1">
    <source>
        <dbReference type="ARBA" id="ARBA00009437"/>
    </source>
</evidence>
<evidence type="ECO:0000256" key="2">
    <source>
        <dbReference type="ARBA" id="ARBA00023015"/>
    </source>
</evidence>
<dbReference type="PRINTS" id="PR00039">
    <property type="entry name" value="HTHLYSR"/>
</dbReference>
<keyword evidence="2" id="KW-0805">Transcription regulation</keyword>
<dbReference type="PANTHER" id="PTHR30537:SF5">
    <property type="entry name" value="HTH-TYPE TRANSCRIPTIONAL ACTIVATOR TTDR-RELATED"/>
    <property type="match status" value="1"/>
</dbReference>
<keyword evidence="3" id="KW-0238">DNA-binding</keyword>
<evidence type="ECO:0000259" key="5">
    <source>
        <dbReference type="PROSITE" id="PS50931"/>
    </source>
</evidence>
<dbReference type="PROSITE" id="PS50931">
    <property type="entry name" value="HTH_LYSR"/>
    <property type="match status" value="1"/>
</dbReference>
<dbReference type="FunFam" id="1.10.10.10:FF:000001">
    <property type="entry name" value="LysR family transcriptional regulator"/>
    <property type="match status" value="1"/>
</dbReference>
<protein>
    <submittedName>
        <fullName evidence="6">LysR family transcriptional regulator</fullName>
    </submittedName>
</protein>
<dbReference type="KEGG" id="bhg:I6G56_23665"/>
<proteinExistence type="inferred from homology"/>
<organism evidence="6 7">
    <name type="scientific">Burkholderia humptydooensis</name>
    <dbReference type="NCBI Taxonomy" id="430531"/>
    <lineage>
        <taxon>Bacteria</taxon>
        <taxon>Pseudomonadati</taxon>
        <taxon>Pseudomonadota</taxon>
        <taxon>Betaproteobacteria</taxon>
        <taxon>Burkholderiales</taxon>
        <taxon>Burkholderiaceae</taxon>
        <taxon>Burkholderia</taxon>
        <taxon>pseudomallei group</taxon>
    </lineage>
</organism>
<evidence type="ECO:0000256" key="4">
    <source>
        <dbReference type="ARBA" id="ARBA00023163"/>
    </source>
</evidence>
<dbReference type="InterPro" id="IPR058163">
    <property type="entry name" value="LysR-type_TF_proteobact-type"/>
</dbReference>
<dbReference type="InterPro" id="IPR036390">
    <property type="entry name" value="WH_DNA-bd_sf"/>
</dbReference>
<dbReference type="PANTHER" id="PTHR30537">
    <property type="entry name" value="HTH-TYPE TRANSCRIPTIONAL REGULATOR"/>
    <property type="match status" value="1"/>
</dbReference>
<sequence length="339" mass="36175">MTHSIEDICAPVALCFRNTGSPKSPIGYRMNITRLNHLQGMLAFVHAVSAGSFTAAAARMGVSKSAVGKSVAKLEAQLGVRLFDRTTRSLGLTAEGSLYYASCAKILDELAHAQSALAHRRQQASGPLRVSLPVSFGRRWVLPVLLDVAERHPLLRLDLSFTDRPVDLVDEGIDLAVRIGDPGDSASLACRGLGRQRSVPCASPAYFARRGRPRTPEQLREHDCIVFARGGRVAPWLLADDNGSPLAAAVRAAHTIGHGDALLDAAVAGLGIAYLSTWLAADALRAGRLETVLAERAIDDMPINVLWPHSRALAPKVRVTVDALVGRFTPAPPWAGDAA</sequence>
<dbReference type="EMBL" id="CP065687">
    <property type="protein sequence ID" value="QPS47430.1"/>
    <property type="molecule type" value="Genomic_DNA"/>
</dbReference>
<dbReference type="InterPro" id="IPR036388">
    <property type="entry name" value="WH-like_DNA-bd_sf"/>
</dbReference>
<dbReference type="SUPFAM" id="SSF53850">
    <property type="entry name" value="Periplasmic binding protein-like II"/>
    <property type="match status" value="1"/>
</dbReference>
<evidence type="ECO:0000313" key="7">
    <source>
        <dbReference type="Proteomes" id="UP000594943"/>
    </source>
</evidence>
<keyword evidence="4" id="KW-0804">Transcription</keyword>
<dbReference type="Gene3D" id="1.10.10.10">
    <property type="entry name" value="Winged helix-like DNA-binding domain superfamily/Winged helix DNA-binding domain"/>
    <property type="match status" value="1"/>
</dbReference>
<dbReference type="Gene3D" id="3.40.190.290">
    <property type="match status" value="1"/>
</dbReference>
<dbReference type="InterPro" id="IPR000847">
    <property type="entry name" value="LysR_HTH_N"/>
</dbReference>
<dbReference type="SUPFAM" id="SSF46785">
    <property type="entry name" value="Winged helix' DNA-binding domain"/>
    <property type="match status" value="1"/>
</dbReference>
<dbReference type="Pfam" id="PF03466">
    <property type="entry name" value="LysR_substrate"/>
    <property type="match status" value="1"/>
</dbReference>
<dbReference type="Proteomes" id="UP000594943">
    <property type="component" value="Chromosome 2"/>
</dbReference>
<evidence type="ECO:0000256" key="3">
    <source>
        <dbReference type="ARBA" id="ARBA00023125"/>
    </source>
</evidence>
<dbReference type="CDD" id="cd08475">
    <property type="entry name" value="PBP2_CrgA_like_6"/>
    <property type="match status" value="1"/>
</dbReference>
<evidence type="ECO:0000313" key="6">
    <source>
        <dbReference type="EMBL" id="QPS47430.1"/>
    </source>
</evidence>
<comment type="similarity">
    <text evidence="1">Belongs to the LysR transcriptional regulatory family.</text>
</comment>